<proteinExistence type="predicted"/>
<evidence type="ECO:0000313" key="1">
    <source>
        <dbReference type="EMBL" id="RDY12218.1"/>
    </source>
</evidence>
<gene>
    <name evidence="1" type="ORF">CR513_03024</name>
</gene>
<dbReference type="GO" id="GO:0003964">
    <property type="term" value="F:RNA-directed DNA polymerase activity"/>
    <property type="evidence" value="ECO:0007669"/>
    <property type="project" value="UniProtKB-KW"/>
</dbReference>
<dbReference type="Proteomes" id="UP000257109">
    <property type="component" value="Unassembled WGS sequence"/>
</dbReference>
<dbReference type="AlphaFoldDB" id="A0A371IB04"/>
<organism evidence="1 2">
    <name type="scientific">Mucuna pruriens</name>
    <name type="common">Velvet bean</name>
    <name type="synonym">Dolichos pruriens</name>
    <dbReference type="NCBI Taxonomy" id="157652"/>
    <lineage>
        <taxon>Eukaryota</taxon>
        <taxon>Viridiplantae</taxon>
        <taxon>Streptophyta</taxon>
        <taxon>Embryophyta</taxon>
        <taxon>Tracheophyta</taxon>
        <taxon>Spermatophyta</taxon>
        <taxon>Magnoliopsida</taxon>
        <taxon>eudicotyledons</taxon>
        <taxon>Gunneridae</taxon>
        <taxon>Pentapetalae</taxon>
        <taxon>rosids</taxon>
        <taxon>fabids</taxon>
        <taxon>Fabales</taxon>
        <taxon>Fabaceae</taxon>
        <taxon>Papilionoideae</taxon>
        <taxon>50 kb inversion clade</taxon>
        <taxon>NPAAA clade</taxon>
        <taxon>indigoferoid/millettioid clade</taxon>
        <taxon>Phaseoleae</taxon>
        <taxon>Mucuna</taxon>
    </lineage>
</organism>
<reference evidence="1" key="1">
    <citation type="submission" date="2018-05" db="EMBL/GenBank/DDBJ databases">
        <title>Draft genome of Mucuna pruriens seed.</title>
        <authorList>
            <person name="Nnadi N.E."/>
            <person name="Vos R."/>
            <person name="Hasami M.H."/>
            <person name="Devisetty U.K."/>
            <person name="Aguiy J.C."/>
        </authorList>
    </citation>
    <scope>NUCLEOTIDE SEQUENCE [LARGE SCALE GENOMIC DNA]</scope>
    <source>
        <strain evidence="1">JCA_2017</strain>
    </source>
</reference>
<dbReference type="GO" id="GO:0004519">
    <property type="term" value="F:endonuclease activity"/>
    <property type="evidence" value="ECO:0007669"/>
    <property type="project" value="UniProtKB-KW"/>
</dbReference>
<accession>A0A371IB04</accession>
<keyword evidence="2" id="KW-1185">Reference proteome</keyword>
<evidence type="ECO:0000313" key="2">
    <source>
        <dbReference type="Proteomes" id="UP000257109"/>
    </source>
</evidence>
<evidence type="ECO:0008006" key="3">
    <source>
        <dbReference type="Google" id="ProtNLM"/>
    </source>
</evidence>
<feature type="non-terminal residue" evidence="1">
    <location>
        <position position="1"/>
    </location>
</feature>
<sequence length="66" mass="7436">MSFKLECNASNVGIGVVLLQEGHLIAFLSEKCLRLEKMRIWDVGCRLNKKRNEGFASKNGSDRPLN</sequence>
<dbReference type="EMBL" id="QJKJ01000510">
    <property type="protein sequence ID" value="RDY12218.1"/>
    <property type="molecule type" value="Genomic_DNA"/>
</dbReference>
<protein>
    <recommendedName>
        <fullName evidence="3">Reverse transcriptase/retrotransposon-derived protein RNase H-like domain-containing protein</fullName>
    </recommendedName>
</protein>
<dbReference type="GO" id="GO:0016787">
    <property type="term" value="F:hydrolase activity"/>
    <property type="evidence" value="ECO:0007669"/>
    <property type="project" value="UniProtKB-KW"/>
</dbReference>
<name>A0A371IB04_MUCPR</name>
<comment type="caution">
    <text evidence="1">The sequence shown here is derived from an EMBL/GenBank/DDBJ whole genome shotgun (WGS) entry which is preliminary data.</text>
</comment>